<evidence type="ECO:0000256" key="2">
    <source>
        <dbReference type="SAM" id="Phobius"/>
    </source>
</evidence>
<dbReference type="InterPro" id="IPR036873">
    <property type="entry name" value="Rhodanese-like_dom_sf"/>
</dbReference>
<dbReference type="PROSITE" id="PS50206">
    <property type="entry name" value="RHODANESE_3"/>
    <property type="match status" value="3"/>
</dbReference>
<dbReference type="OrthoDB" id="9781034at2"/>
<feature type="transmembrane region" description="Helical" evidence="2">
    <location>
        <begin position="203"/>
        <end position="221"/>
    </location>
</feature>
<dbReference type="CDD" id="cd00158">
    <property type="entry name" value="RHOD"/>
    <property type="match status" value="1"/>
</dbReference>
<dbReference type="Proteomes" id="UP000276223">
    <property type="component" value="Unassembled WGS sequence"/>
</dbReference>
<dbReference type="Pfam" id="PF04143">
    <property type="entry name" value="Sulf_transp"/>
    <property type="match status" value="1"/>
</dbReference>
<accession>A0A3N1ULV1</accession>
<dbReference type="Gene3D" id="3.40.250.10">
    <property type="entry name" value="Rhodanese-like domain"/>
    <property type="match status" value="3"/>
</dbReference>
<feature type="transmembrane region" description="Helical" evidence="2">
    <location>
        <begin position="89"/>
        <end position="110"/>
    </location>
</feature>
<dbReference type="InterPro" id="IPR007272">
    <property type="entry name" value="Sulf_transp_TsuA/YedE"/>
</dbReference>
<dbReference type="EMBL" id="RJVA01000012">
    <property type="protein sequence ID" value="ROQ92194.1"/>
    <property type="molecule type" value="Genomic_DNA"/>
</dbReference>
<keyword evidence="2" id="KW-0812">Transmembrane</keyword>
<dbReference type="GO" id="GO:0016740">
    <property type="term" value="F:transferase activity"/>
    <property type="evidence" value="ECO:0007669"/>
    <property type="project" value="UniProtKB-KW"/>
</dbReference>
<keyword evidence="2" id="KW-0472">Membrane</keyword>
<gene>
    <name evidence="4" type="ORF">EDC27_1888</name>
</gene>
<dbReference type="CDD" id="cd01449">
    <property type="entry name" value="TST_Repeat_2"/>
    <property type="match status" value="1"/>
</dbReference>
<keyword evidence="2" id="KW-1133">Transmembrane helix</keyword>
<dbReference type="PANTHER" id="PTHR43855:SF1">
    <property type="entry name" value="THIOSULFATE SULFURTRANSFERASE"/>
    <property type="match status" value="1"/>
</dbReference>
<evidence type="ECO:0000313" key="4">
    <source>
        <dbReference type="EMBL" id="ROQ92194.1"/>
    </source>
</evidence>
<proteinExistence type="predicted"/>
<dbReference type="RefSeq" id="WP_123290356.1">
    <property type="nucleotide sequence ID" value="NZ_RJVA01000012.1"/>
</dbReference>
<evidence type="ECO:0000256" key="1">
    <source>
        <dbReference type="ARBA" id="ARBA00022737"/>
    </source>
</evidence>
<feature type="domain" description="Rhodanese" evidence="3">
    <location>
        <begin position="555"/>
        <end position="670"/>
    </location>
</feature>
<keyword evidence="5" id="KW-1185">Reference proteome</keyword>
<protein>
    <submittedName>
        <fullName evidence="4">Thiosulfate/3-mercaptopyruvate sulfurtransferase</fullName>
    </submittedName>
</protein>
<feature type="transmembrane region" description="Helical" evidence="2">
    <location>
        <begin position="122"/>
        <end position="142"/>
    </location>
</feature>
<keyword evidence="4" id="KW-0808">Transferase</keyword>
<dbReference type="InterPro" id="IPR001763">
    <property type="entry name" value="Rhodanese-like_dom"/>
</dbReference>
<dbReference type="SUPFAM" id="SSF52821">
    <property type="entry name" value="Rhodanese/Cell cycle control phosphatase"/>
    <property type="match status" value="3"/>
</dbReference>
<dbReference type="Pfam" id="PF00581">
    <property type="entry name" value="Rhodanese"/>
    <property type="match status" value="3"/>
</dbReference>
<evidence type="ECO:0000259" key="3">
    <source>
        <dbReference type="PROSITE" id="PS50206"/>
    </source>
</evidence>
<dbReference type="PANTHER" id="PTHR43855">
    <property type="entry name" value="THIOSULFATE SULFURTRANSFERASE"/>
    <property type="match status" value="1"/>
</dbReference>
<organism evidence="4 5">
    <name type="scientific">Desulfosoma caldarium</name>
    <dbReference type="NCBI Taxonomy" id="610254"/>
    <lineage>
        <taxon>Bacteria</taxon>
        <taxon>Pseudomonadati</taxon>
        <taxon>Thermodesulfobacteriota</taxon>
        <taxon>Syntrophobacteria</taxon>
        <taxon>Syntrophobacterales</taxon>
        <taxon>Syntrophobacteraceae</taxon>
        <taxon>Desulfosoma</taxon>
    </lineage>
</organism>
<sequence>MIETLFSTDLLHSGPGFLAAFIVGLLFGLVLERAGFGSSRRIAGVFYLTDMAVIKVMFTALVTAAIGLAYASFLGLVGPENLYVMPTVYGAQIVGGLIFGVGFALSGWCPGTSLVGAASGKLDAVVFFVGAILGSIVFNELYPSVEFLYNWGSAGVRLIYESAGISLAAAVLVLSILAVMAFWVAETVEEKGHRPGVLKNTRFFRSFCTALIILAVGLFITPSTPPSSATSADSSQPVAVSTEFEKALMASIEAAADHIEPEELANRIMGNERGLLVVDVRPAVEYQAFHIRGAVNIGMAELADQLAPYRNRGLIVLYSNGMTHPAQARDSLYRQGFRNVYILSEGLTGFMERCLKPASLRTEPLDAAKVAQINAWRNYFQFGPSVVAASVPEPVESPETNLPGIVSADWVQQNLGRPGLVVIDLRGQEEYNRGHIPGSMRLDLESLRGVVGGVPSRLMPVQILAAKFSLMGLQPDDVVVLATDGKPRDATLVGMALERMGHTRYALMETSVAKWHSDGRPWDQALPTVTPSEYPVDPDADTFTVEYQTILAELNKGRTVILDVRPVDYYTGAKSDEARAGHIPGAVNRPFTEDLVKNGEEVFFKPLPDLAKAYEALIPDKNTPVIVHCRTGHQASQTWFVLKRLLGYTNVRWYDASWTEWAARPELPVATGASESKG</sequence>
<evidence type="ECO:0000313" key="5">
    <source>
        <dbReference type="Proteomes" id="UP000276223"/>
    </source>
</evidence>
<keyword evidence="1" id="KW-0677">Repeat</keyword>
<feature type="transmembrane region" description="Helical" evidence="2">
    <location>
        <begin position="12"/>
        <end position="31"/>
    </location>
</feature>
<dbReference type="InterPro" id="IPR051126">
    <property type="entry name" value="Thiosulfate_sulfurtransferase"/>
</dbReference>
<reference evidence="4 5" key="1">
    <citation type="submission" date="2018-11" db="EMBL/GenBank/DDBJ databases">
        <title>Genomic Encyclopedia of Type Strains, Phase IV (KMG-IV): sequencing the most valuable type-strain genomes for metagenomic binning, comparative biology and taxonomic classification.</title>
        <authorList>
            <person name="Goeker M."/>
        </authorList>
    </citation>
    <scope>NUCLEOTIDE SEQUENCE [LARGE SCALE GENOMIC DNA]</scope>
    <source>
        <strain evidence="4 5">DSM 22027</strain>
    </source>
</reference>
<feature type="transmembrane region" description="Helical" evidence="2">
    <location>
        <begin position="162"/>
        <end position="183"/>
    </location>
</feature>
<feature type="domain" description="Rhodanese" evidence="3">
    <location>
        <begin position="416"/>
        <end position="524"/>
    </location>
</feature>
<keyword evidence="4" id="KW-0670">Pyruvate</keyword>
<dbReference type="AlphaFoldDB" id="A0A3N1ULV1"/>
<dbReference type="SMART" id="SM00450">
    <property type="entry name" value="RHOD"/>
    <property type="match status" value="3"/>
</dbReference>
<feature type="transmembrane region" description="Helical" evidence="2">
    <location>
        <begin position="52"/>
        <end position="77"/>
    </location>
</feature>
<feature type="domain" description="Rhodanese" evidence="3">
    <location>
        <begin position="271"/>
        <end position="359"/>
    </location>
</feature>
<name>A0A3N1ULV1_9BACT</name>
<comment type="caution">
    <text evidence="4">The sequence shown here is derived from an EMBL/GenBank/DDBJ whole genome shotgun (WGS) entry which is preliminary data.</text>
</comment>